<evidence type="ECO:0000313" key="2">
    <source>
        <dbReference type="Proteomes" id="UP000092445"/>
    </source>
</evidence>
<organism evidence="1 2">
    <name type="scientific">Glossina pallidipes</name>
    <name type="common">Tsetse fly</name>
    <dbReference type="NCBI Taxonomy" id="7398"/>
    <lineage>
        <taxon>Eukaryota</taxon>
        <taxon>Metazoa</taxon>
        <taxon>Ecdysozoa</taxon>
        <taxon>Arthropoda</taxon>
        <taxon>Hexapoda</taxon>
        <taxon>Insecta</taxon>
        <taxon>Pterygota</taxon>
        <taxon>Neoptera</taxon>
        <taxon>Endopterygota</taxon>
        <taxon>Diptera</taxon>
        <taxon>Brachycera</taxon>
        <taxon>Muscomorpha</taxon>
        <taxon>Hippoboscoidea</taxon>
        <taxon>Glossinidae</taxon>
        <taxon>Glossina</taxon>
    </lineage>
</organism>
<protein>
    <submittedName>
        <fullName evidence="1">Uncharacterized protein</fullName>
    </submittedName>
</protein>
<reference evidence="1" key="2">
    <citation type="submission" date="2020-05" db="UniProtKB">
        <authorList>
            <consortium name="EnsemblMetazoa"/>
        </authorList>
    </citation>
    <scope>IDENTIFICATION</scope>
    <source>
        <strain evidence="1">IAEA</strain>
    </source>
</reference>
<reference evidence="2" key="1">
    <citation type="submission" date="2014-03" db="EMBL/GenBank/DDBJ databases">
        <authorList>
            <person name="Aksoy S."/>
            <person name="Warren W."/>
            <person name="Wilson R.K."/>
        </authorList>
    </citation>
    <scope>NUCLEOTIDE SEQUENCE [LARGE SCALE GENOMIC DNA]</scope>
    <source>
        <strain evidence="2">IAEA</strain>
    </source>
</reference>
<sequence length="264" mass="28158">MSNNSVNSQDFSSKDFEYFLHISGIQHMEVSRKKVLLFKAPAVYPTILPEASVATIQNSECKFSGKRRPSGLLSVPASDKSCCVQTSFTQFSSKEHTLISPTAADSAMTTSSFAPTNILAKSSFGEVCEVKLLLHSIGSLPALTGLKLSVDRPVLSGSTGFSSIAMSSSSFESTFEDCTSESRISSLSTSLPTALACIMGTDTIEIGIFLGSSMFEATQVDMGFKMSSLVTTLVGETKEFIIGFAIGFTDEEFTVLQTSAKACN</sequence>
<proteinExistence type="predicted"/>
<accession>A0A1A9Z9K0</accession>
<name>A0A1A9Z9K0_GLOPL</name>
<dbReference type="Proteomes" id="UP000092445">
    <property type="component" value="Unassembled WGS sequence"/>
</dbReference>
<keyword evidence="2" id="KW-1185">Reference proteome</keyword>
<dbReference type="VEuPathDB" id="VectorBase:GPAI007864"/>
<evidence type="ECO:0000313" key="1">
    <source>
        <dbReference type="EnsemblMetazoa" id="GPAI007864-PA"/>
    </source>
</evidence>
<dbReference type="EnsemblMetazoa" id="GPAI007864-RA">
    <property type="protein sequence ID" value="GPAI007864-PA"/>
    <property type="gene ID" value="GPAI007864"/>
</dbReference>
<dbReference type="AlphaFoldDB" id="A0A1A9Z9K0"/>